<evidence type="ECO:0000259" key="10">
    <source>
        <dbReference type="PROSITE" id="PS51898"/>
    </source>
</evidence>
<feature type="active site" evidence="9">
    <location>
        <position position="209"/>
    </location>
</feature>
<dbReference type="Pfam" id="PF02899">
    <property type="entry name" value="Phage_int_SAM_1"/>
    <property type="match status" value="1"/>
</dbReference>
<dbReference type="GO" id="GO:0005737">
    <property type="term" value="C:cytoplasm"/>
    <property type="evidence" value="ECO:0007669"/>
    <property type="project" value="UniProtKB-SubCell"/>
</dbReference>
<feature type="active site" evidence="9">
    <location>
        <position position="306"/>
    </location>
</feature>
<dbReference type="InterPro" id="IPR050090">
    <property type="entry name" value="Tyrosine_recombinase_XerCD"/>
</dbReference>
<keyword evidence="5 9" id="KW-0229">DNA integration</keyword>
<dbReference type="Pfam" id="PF00589">
    <property type="entry name" value="Phage_integrase"/>
    <property type="match status" value="1"/>
</dbReference>
<dbReference type="GO" id="GO:0009037">
    <property type="term" value="F:tyrosine-based site-specific recombinase activity"/>
    <property type="evidence" value="ECO:0007669"/>
    <property type="project" value="UniProtKB-UniRule"/>
</dbReference>
<keyword evidence="8 9" id="KW-0131">Cell cycle</keyword>
<sequence length="334" mass="36474">MSSEPHSVDPAAAGSAAGARDASGLPVEYEVALDGFERYLALERSRSEHTRRAYLSDVTSLLEFAATEHGIKALAEIDLAVLRLWLGEQQARGKAPATLARHAASLRTFMAWALREEIIPADPSLRLRSPKNAKRLPHVLQDSQMHRLLDDEPQAESGAAPTPRQRAVSDRDRAILELLYATGIRVGELTGLDVDDIDHDRRTLRVLGKGDKERTVPFGQPAHQALSDWISRGRTHLAINGSGPALFLGERGARMGARQVRSMVQRALEGLGDTAARGPHALRHTAATHLLDGGADLRTVQELLGHSSLATTQLYTHVSVDRLRNSYQQAHPRA</sequence>
<dbReference type="InterPro" id="IPR002104">
    <property type="entry name" value="Integrase_catalytic"/>
</dbReference>
<keyword evidence="7 9" id="KW-0233">DNA recombination</keyword>
<reference evidence="12 13" key="1">
    <citation type="submission" date="2017-02" db="EMBL/GenBank/DDBJ databases">
        <authorList>
            <person name="Peterson S.W."/>
        </authorList>
    </citation>
    <scope>NUCLEOTIDE SEQUENCE [LARGE SCALE GENOMIC DNA]</scope>
    <source>
        <strain evidence="12 13">B Ar 00.02</strain>
    </source>
</reference>
<dbReference type="AlphaFoldDB" id="A0A1R4F026"/>
<dbReference type="InterPro" id="IPR044068">
    <property type="entry name" value="CB"/>
</dbReference>
<evidence type="ECO:0000256" key="8">
    <source>
        <dbReference type="ARBA" id="ARBA00023306"/>
    </source>
</evidence>
<evidence type="ECO:0000256" key="2">
    <source>
        <dbReference type="ARBA" id="ARBA00022490"/>
    </source>
</evidence>
<accession>A0A1R4F026</accession>
<comment type="function">
    <text evidence="9">Site-specific tyrosine recombinase, which acts by catalyzing the cutting and rejoining of the recombining DNA molecules. The XerC-XerD complex is essential to convert dimers of the bacterial chromosome into monomers to permit their segregation at cell division. It also contributes to the segregational stability of plasmids.</text>
</comment>
<evidence type="ECO:0000313" key="13">
    <source>
        <dbReference type="Proteomes" id="UP000195913"/>
    </source>
</evidence>
<dbReference type="GO" id="GO:0003677">
    <property type="term" value="F:DNA binding"/>
    <property type="evidence" value="ECO:0007669"/>
    <property type="project" value="UniProtKB-UniRule"/>
</dbReference>
<feature type="active site" description="O-(3'-phospho-DNA)-tyrosine intermediate" evidence="9">
    <location>
        <position position="315"/>
    </location>
</feature>
<evidence type="ECO:0000256" key="7">
    <source>
        <dbReference type="ARBA" id="ARBA00023172"/>
    </source>
</evidence>
<evidence type="ECO:0000256" key="4">
    <source>
        <dbReference type="ARBA" id="ARBA00022829"/>
    </source>
</evidence>
<organism evidence="12 13">
    <name type="scientific">Arthrobacter rhombi</name>
    <dbReference type="NCBI Taxonomy" id="71253"/>
    <lineage>
        <taxon>Bacteria</taxon>
        <taxon>Bacillati</taxon>
        <taxon>Actinomycetota</taxon>
        <taxon>Actinomycetes</taxon>
        <taxon>Micrococcales</taxon>
        <taxon>Micrococcaceae</taxon>
        <taxon>Arthrobacter</taxon>
    </lineage>
</organism>
<dbReference type="InterPro" id="IPR013762">
    <property type="entry name" value="Integrase-like_cat_sf"/>
</dbReference>
<dbReference type="GO" id="GO:0006313">
    <property type="term" value="P:DNA transposition"/>
    <property type="evidence" value="ECO:0007669"/>
    <property type="project" value="UniProtKB-UniRule"/>
</dbReference>
<feature type="active site" evidence="9">
    <location>
        <position position="185"/>
    </location>
</feature>
<evidence type="ECO:0000256" key="1">
    <source>
        <dbReference type="ARBA" id="ARBA00004496"/>
    </source>
</evidence>
<protein>
    <recommendedName>
        <fullName evidence="9">Tyrosine recombinase XerC</fullName>
    </recommendedName>
</protein>
<keyword evidence="13" id="KW-1185">Reference proteome</keyword>
<keyword evidence="2 9" id="KW-0963">Cytoplasm</keyword>
<dbReference type="SUPFAM" id="SSF56349">
    <property type="entry name" value="DNA breaking-rejoining enzymes"/>
    <property type="match status" value="1"/>
</dbReference>
<dbReference type="PROSITE" id="PS51898">
    <property type="entry name" value="TYR_RECOMBINASE"/>
    <property type="match status" value="1"/>
</dbReference>
<dbReference type="PROSITE" id="PS51900">
    <property type="entry name" value="CB"/>
    <property type="match status" value="1"/>
</dbReference>
<keyword evidence="4 9" id="KW-0159">Chromosome partition</keyword>
<evidence type="ECO:0000256" key="5">
    <source>
        <dbReference type="ARBA" id="ARBA00022908"/>
    </source>
</evidence>
<evidence type="ECO:0000256" key="6">
    <source>
        <dbReference type="ARBA" id="ARBA00023125"/>
    </source>
</evidence>
<gene>
    <name evidence="9" type="primary">xerC</name>
    <name evidence="12" type="ORF">FM101_01580</name>
</gene>
<evidence type="ECO:0000313" key="12">
    <source>
        <dbReference type="EMBL" id="SJM49280.1"/>
    </source>
</evidence>
<dbReference type="InterPro" id="IPR011010">
    <property type="entry name" value="DNA_brk_join_enz"/>
</dbReference>
<dbReference type="HAMAP" id="MF_01808">
    <property type="entry name" value="Recomb_XerC_XerD"/>
    <property type="match status" value="1"/>
</dbReference>
<name>A0A1R4F026_9MICC</name>
<dbReference type="Gene3D" id="1.10.150.130">
    <property type="match status" value="1"/>
</dbReference>
<evidence type="ECO:0000256" key="9">
    <source>
        <dbReference type="HAMAP-Rule" id="MF_01808"/>
    </source>
</evidence>
<feature type="domain" description="Tyr recombinase" evidence="10">
    <location>
        <begin position="135"/>
        <end position="328"/>
    </location>
</feature>
<evidence type="ECO:0000259" key="11">
    <source>
        <dbReference type="PROSITE" id="PS51900"/>
    </source>
</evidence>
<dbReference type="CDD" id="cd00798">
    <property type="entry name" value="INT_XerDC_C"/>
    <property type="match status" value="1"/>
</dbReference>
<evidence type="ECO:0000256" key="3">
    <source>
        <dbReference type="ARBA" id="ARBA00022618"/>
    </source>
</evidence>
<proteinExistence type="inferred from homology"/>
<dbReference type="InterPro" id="IPR023009">
    <property type="entry name" value="Tyrosine_recombinase_XerC/XerD"/>
</dbReference>
<keyword evidence="3 9" id="KW-0132">Cell division</keyword>
<dbReference type="Gene3D" id="1.10.443.10">
    <property type="entry name" value="Intergrase catalytic core"/>
    <property type="match status" value="1"/>
</dbReference>
<dbReference type="InterPro" id="IPR010998">
    <property type="entry name" value="Integrase_recombinase_N"/>
</dbReference>
<dbReference type="EMBL" id="FUHW01000008">
    <property type="protein sequence ID" value="SJM49280.1"/>
    <property type="molecule type" value="Genomic_DNA"/>
</dbReference>
<dbReference type="GO" id="GO:0051301">
    <property type="term" value="P:cell division"/>
    <property type="evidence" value="ECO:0007669"/>
    <property type="project" value="UniProtKB-KW"/>
</dbReference>
<feature type="domain" description="Core-binding (CB)" evidence="11">
    <location>
        <begin position="27"/>
        <end position="114"/>
    </location>
</feature>
<dbReference type="RefSeq" id="WP_086994479.1">
    <property type="nucleotide sequence ID" value="NZ_FUHW01000008.1"/>
</dbReference>
<comment type="subcellular location">
    <subcellularLocation>
        <location evidence="1 9">Cytoplasm</location>
    </subcellularLocation>
</comment>
<dbReference type="InterPro" id="IPR004107">
    <property type="entry name" value="Integrase_SAM-like_N"/>
</dbReference>
<dbReference type="NCBIfam" id="NF001399">
    <property type="entry name" value="PRK00283.1"/>
    <property type="match status" value="1"/>
</dbReference>
<feature type="active site" evidence="9">
    <location>
        <position position="283"/>
    </location>
</feature>
<dbReference type="GO" id="GO:0007059">
    <property type="term" value="P:chromosome segregation"/>
    <property type="evidence" value="ECO:0007669"/>
    <property type="project" value="UniProtKB-UniRule"/>
</dbReference>
<comment type="similarity">
    <text evidence="9">Belongs to the 'phage' integrase family. XerC subfamily.</text>
</comment>
<dbReference type="Proteomes" id="UP000195913">
    <property type="component" value="Unassembled WGS sequence"/>
</dbReference>
<comment type="subunit">
    <text evidence="9">Forms a cyclic heterotetrameric complex composed of two molecules of XerC and two molecules of XerD.</text>
</comment>
<dbReference type="PANTHER" id="PTHR30349">
    <property type="entry name" value="PHAGE INTEGRASE-RELATED"/>
    <property type="match status" value="1"/>
</dbReference>
<feature type="active site" evidence="9">
    <location>
        <position position="280"/>
    </location>
</feature>
<keyword evidence="6 9" id="KW-0238">DNA-binding</keyword>
<dbReference type="PANTHER" id="PTHR30349:SF77">
    <property type="entry name" value="TYROSINE RECOMBINASE XERC"/>
    <property type="match status" value="1"/>
</dbReference>